<keyword evidence="1" id="KW-0472">Membrane</keyword>
<reference evidence="2 3" key="1">
    <citation type="submission" date="2018-06" db="EMBL/GenBank/DDBJ databases">
        <authorList>
            <consortium name="Pathogen Informatics"/>
            <person name="Doyle S."/>
        </authorList>
    </citation>
    <scope>NUCLEOTIDE SEQUENCE [LARGE SCALE GENOMIC DNA]</scope>
    <source>
        <strain evidence="2 3">NCTC9828</strain>
    </source>
</reference>
<dbReference type="EMBL" id="UHEW01000005">
    <property type="protein sequence ID" value="SUN27708.1"/>
    <property type="molecule type" value="Genomic_DNA"/>
</dbReference>
<sequence length="75" mass="8997">MGVIAKVTFFFFVLGLLILSLDIDFVYDIFTKFEKFFIPKNKNDQKLRPFLFIFYIGCLAIAYNIIFIIYKIFNY</sequence>
<evidence type="ECO:0000256" key="1">
    <source>
        <dbReference type="SAM" id="Phobius"/>
    </source>
</evidence>
<dbReference type="AlphaFoldDB" id="A0AB74H3J3"/>
<keyword evidence="1" id="KW-1133">Transmembrane helix</keyword>
<dbReference type="Proteomes" id="UP000255140">
    <property type="component" value="Unassembled WGS sequence"/>
</dbReference>
<feature type="transmembrane region" description="Helical" evidence="1">
    <location>
        <begin position="50"/>
        <end position="73"/>
    </location>
</feature>
<proteinExistence type="predicted"/>
<evidence type="ECO:0000313" key="3">
    <source>
        <dbReference type="Proteomes" id="UP000255140"/>
    </source>
</evidence>
<evidence type="ECO:0000313" key="2">
    <source>
        <dbReference type="EMBL" id="SUN27708.1"/>
    </source>
</evidence>
<comment type="caution">
    <text evidence="2">The sequence shown here is derived from an EMBL/GenBank/DDBJ whole genome shotgun (WGS) entry which is preliminary data.</text>
</comment>
<organism evidence="2 3">
    <name type="scientific">Streptococcus agalactiae</name>
    <dbReference type="NCBI Taxonomy" id="1311"/>
    <lineage>
        <taxon>Bacteria</taxon>
        <taxon>Bacillati</taxon>
        <taxon>Bacillota</taxon>
        <taxon>Bacilli</taxon>
        <taxon>Lactobacillales</taxon>
        <taxon>Streptococcaceae</taxon>
        <taxon>Streptococcus</taxon>
    </lineage>
</organism>
<name>A0AB74H3J3_STRAG</name>
<gene>
    <name evidence="2" type="ORF">NCTC9828_00469</name>
</gene>
<protein>
    <submittedName>
        <fullName evidence="2">Uncharacterized protein</fullName>
    </submittedName>
</protein>
<dbReference type="RefSeq" id="WP_017643591.1">
    <property type="nucleotide sequence ID" value="NZ_CP026082.1"/>
</dbReference>
<feature type="transmembrane region" description="Helical" evidence="1">
    <location>
        <begin position="7"/>
        <end position="30"/>
    </location>
</feature>
<keyword evidence="1" id="KW-0812">Transmembrane</keyword>
<accession>A0AB74H3J3</accession>